<organism evidence="1 2">
    <name type="scientific">Gimesia fumaroli</name>
    <dbReference type="NCBI Taxonomy" id="2527976"/>
    <lineage>
        <taxon>Bacteria</taxon>
        <taxon>Pseudomonadati</taxon>
        <taxon>Planctomycetota</taxon>
        <taxon>Planctomycetia</taxon>
        <taxon>Planctomycetales</taxon>
        <taxon>Planctomycetaceae</taxon>
        <taxon>Gimesia</taxon>
    </lineage>
</organism>
<protein>
    <submittedName>
        <fullName evidence="1">Uncharacterized protein</fullName>
    </submittedName>
</protein>
<proteinExistence type="predicted"/>
<reference evidence="1 2" key="1">
    <citation type="submission" date="2019-03" db="EMBL/GenBank/DDBJ databases">
        <title>Deep-cultivation of Planctomycetes and their phenomic and genomic characterization uncovers novel biology.</title>
        <authorList>
            <person name="Wiegand S."/>
            <person name="Jogler M."/>
            <person name="Boedeker C."/>
            <person name="Pinto D."/>
            <person name="Vollmers J."/>
            <person name="Rivas-Marin E."/>
            <person name="Kohn T."/>
            <person name="Peeters S.H."/>
            <person name="Heuer A."/>
            <person name="Rast P."/>
            <person name="Oberbeckmann S."/>
            <person name="Bunk B."/>
            <person name="Jeske O."/>
            <person name="Meyerdierks A."/>
            <person name="Storesund J.E."/>
            <person name="Kallscheuer N."/>
            <person name="Luecker S."/>
            <person name="Lage O.M."/>
            <person name="Pohl T."/>
            <person name="Merkel B.J."/>
            <person name="Hornburger P."/>
            <person name="Mueller R.-W."/>
            <person name="Bruemmer F."/>
            <person name="Labrenz M."/>
            <person name="Spormann A.M."/>
            <person name="Op den Camp H."/>
            <person name="Overmann J."/>
            <person name="Amann R."/>
            <person name="Jetten M.S.M."/>
            <person name="Mascher T."/>
            <person name="Medema M.H."/>
            <person name="Devos D.P."/>
            <person name="Kaster A.-K."/>
            <person name="Ovreas L."/>
            <person name="Rohde M."/>
            <person name="Galperin M.Y."/>
            <person name="Jogler C."/>
        </authorList>
    </citation>
    <scope>NUCLEOTIDE SEQUENCE [LARGE SCALE GENOMIC DNA]</scope>
    <source>
        <strain evidence="1 2">Enr17</strain>
    </source>
</reference>
<dbReference type="KEGG" id="gfm:Enr17x_15420"/>
<keyword evidence="2" id="KW-1185">Reference proteome</keyword>
<accession>A0A518I8U2</accession>
<name>A0A518I8U2_9PLAN</name>
<dbReference type="AlphaFoldDB" id="A0A518I8U2"/>
<dbReference type="OrthoDB" id="835564at2"/>
<evidence type="ECO:0000313" key="2">
    <source>
        <dbReference type="Proteomes" id="UP000318313"/>
    </source>
</evidence>
<dbReference type="Proteomes" id="UP000318313">
    <property type="component" value="Chromosome"/>
</dbReference>
<dbReference type="RefSeq" id="WP_145307344.1">
    <property type="nucleotide sequence ID" value="NZ_CP037452.1"/>
</dbReference>
<dbReference type="EMBL" id="CP037452">
    <property type="protein sequence ID" value="QDV49523.1"/>
    <property type="molecule type" value="Genomic_DNA"/>
</dbReference>
<sequence length="235" mass="27643">MLFSCYFTGFPDPQGKGQMLADDDSKVEPLISDCERLGVELIIFHDLLSNPFCEKWSSDLVQFVRVPVSPTYSICDYRHFCILDWLNHHQYETVWYCDLFDVRMNRRPEVMLELFPEHDLFLGIERIEWKNNLATPDGRWMVNKFKQAYGDVPPESLNQTILASGHWGGKYEAAKEFAIKLCGEFNLIRAGRKNLNMAVYNQVAYRDFRFWAEGYPFNSEFRKFDYSANVVFVHK</sequence>
<gene>
    <name evidence="1" type="ORF">Enr17x_15420</name>
</gene>
<evidence type="ECO:0000313" key="1">
    <source>
        <dbReference type="EMBL" id="QDV49523.1"/>
    </source>
</evidence>